<sequence>MLSLYLLLLTAKKLKREDHFPQLLLFFFFTFILSLAMLHFSSGSVKVEVELLAQAYYPGQQVEGVVTLAVQHPFLVKNIHLKLVGREQVHTMVDEVKESRTAEVQFGITSQDYVYYRDVVTLVGDLLTRRRRPSALHRPPRTQPLELGQPLPGGGASTNSSFGVGFYDDRSMIGECLLGGSPPAGGEPCEHFRVVGQEDQPGAQRNLSFAALSASEAAAAQGGYVVYPEGTYTYPFCVTLPAELPPTYETGVCVKDHQFSNSRSTLTYYAKVYIQYYKKDKCVVAEGERGGEGNARSVKESDYQTASSDATVFTVLPMQPTAPNRTFVGCDHIHLREEKRVVACRFPLKKSFFNFGSLFGGKEKKKKDADAHGDTTERRASRRG</sequence>
<dbReference type="GO" id="GO:0015031">
    <property type="term" value="P:protein transport"/>
    <property type="evidence" value="ECO:0007669"/>
    <property type="project" value="TreeGrafter"/>
</dbReference>
<feature type="transmembrane region" description="Helical" evidence="2">
    <location>
        <begin position="20"/>
        <end position="40"/>
    </location>
</feature>
<dbReference type="OrthoDB" id="2238745at2759"/>
<accession>S9TG29</accession>
<feature type="region of interest" description="Disordered" evidence="1">
    <location>
        <begin position="360"/>
        <end position="384"/>
    </location>
</feature>
<reference evidence="3 4" key="1">
    <citation type="journal article" date="2013" name="PLoS ONE">
        <title>Predicting the Proteins of Angomonas deanei, Strigomonas culicis and Their Respective Endosymbionts Reveals New Aspects of the Trypanosomatidae Family.</title>
        <authorList>
            <person name="Motta M.C."/>
            <person name="Martins A.C."/>
            <person name="de Souza S.S."/>
            <person name="Catta-Preta C.M."/>
            <person name="Silva R."/>
            <person name="Klein C.C."/>
            <person name="de Almeida L.G."/>
            <person name="de Lima Cunha O."/>
            <person name="Ciapina L.P."/>
            <person name="Brocchi M."/>
            <person name="Colabardini A.C."/>
            <person name="de Araujo Lima B."/>
            <person name="Machado C.R."/>
            <person name="de Almeida Soares C.M."/>
            <person name="Probst C.M."/>
            <person name="de Menezes C.B."/>
            <person name="Thompson C.E."/>
            <person name="Bartholomeu D.C."/>
            <person name="Gradia D.F."/>
            <person name="Pavoni D.P."/>
            <person name="Grisard E.C."/>
            <person name="Fantinatti-Garboggini F."/>
            <person name="Marchini F.K."/>
            <person name="Rodrigues-Luiz G.F."/>
            <person name="Wagner G."/>
            <person name="Goldman G.H."/>
            <person name="Fietto J.L."/>
            <person name="Elias M.C."/>
            <person name="Goldman M.H."/>
            <person name="Sagot M.F."/>
            <person name="Pereira M."/>
            <person name="Stoco P.H."/>
            <person name="de Mendonca-Neto R.P."/>
            <person name="Teixeira S.M."/>
            <person name="Maciel T.E."/>
            <person name="de Oliveira Mendes T.A."/>
            <person name="Urmenyi T.P."/>
            <person name="de Souza W."/>
            <person name="Schenkman S."/>
            <person name="de Vasconcelos A.T."/>
        </authorList>
    </citation>
    <scope>NUCLEOTIDE SEQUENCE [LARGE SCALE GENOMIC DNA]</scope>
</reference>
<keyword evidence="2" id="KW-1133">Transmembrane helix</keyword>
<organism evidence="3 4">
    <name type="scientific">Strigomonas culicis</name>
    <dbReference type="NCBI Taxonomy" id="28005"/>
    <lineage>
        <taxon>Eukaryota</taxon>
        <taxon>Discoba</taxon>
        <taxon>Euglenozoa</taxon>
        <taxon>Kinetoplastea</taxon>
        <taxon>Metakinetoplastina</taxon>
        <taxon>Trypanosomatida</taxon>
        <taxon>Trypanosomatidae</taxon>
        <taxon>Strigomonadinae</taxon>
        <taxon>Strigomonas</taxon>
    </lineage>
</organism>
<gene>
    <name evidence="3" type="ORF">STCU_12139</name>
</gene>
<name>S9TG29_9TRYP</name>
<dbReference type="InterPro" id="IPR014752">
    <property type="entry name" value="Arrestin-like_C"/>
</dbReference>
<comment type="caution">
    <text evidence="3">The sequence shown here is derived from an EMBL/GenBank/DDBJ whole genome shotgun (WGS) entry which is preliminary data.</text>
</comment>
<dbReference type="InterPro" id="IPR050357">
    <property type="entry name" value="Arrestin_domain-protein"/>
</dbReference>
<dbReference type="PANTHER" id="PTHR11188">
    <property type="entry name" value="ARRESTIN DOMAIN CONTAINING PROTEIN"/>
    <property type="match status" value="1"/>
</dbReference>
<feature type="region of interest" description="Disordered" evidence="1">
    <location>
        <begin position="133"/>
        <end position="155"/>
    </location>
</feature>
<dbReference type="SUPFAM" id="SSF81296">
    <property type="entry name" value="E set domains"/>
    <property type="match status" value="1"/>
</dbReference>
<dbReference type="GO" id="GO:0005737">
    <property type="term" value="C:cytoplasm"/>
    <property type="evidence" value="ECO:0007669"/>
    <property type="project" value="TreeGrafter"/>
</dbReference>
<evidence type="ECO:0000313" key="4">
    <source>
        <dbReference type="Proteomes" id="UP000015354"/>
    </source>
</evidence>
<keyword evidence="2" id="KW-0812">Transmembrane</keyword>
<dbReference type="Gene3D" id="2.60.40.640">
    <property type="match status" value="1"/>
</dbReference>
<protein>
    <submittedName>
        <fullName evidence="3">Uncharacterized protein</fullName>
    </submittedName>
</protein>
<evidence type="ECO:0000256" key="2">
    <source>
        <dbReference type="SAM" id="Phobius"/>
    </source>
</evidence>
<dbReference type="EMBL" id="ATMH01012236">
    <property type="protein sequence ID" value="EPY15303.1"/>
    <property type="molecule type" value="Genomic_DNA"/>
</dbReference>
<dbReference type="AlphaFoldDB" id="S9TG29"/>
<evidence type="ECO:0000313" key="3">
    <source>
        <dbReference type="EMBL" id="EPY15303.1"/>
    </source>
</evidence>
<evidence type="ECO:0000256" key="1">
    <source>
        <dbReference type="SAM" id="MobiDB-lite"/>
    </source>
</evidence>
<keyword evidence="2" id="KW-0472">Membrane</keyword>
<dbReference type="PANTHER" id="PTHR11188:SF17">
    <property type="entry name" value="FI21816P1"/>
    <property type="match status" value="1"/>
</dbReference>
<feature type="compositionally biased region" description="Basic and acidic residues" evidence="1">
    <location>
        <begin position="366"/>
        <end position="384"/>
    </location>
</feature>
<dbReference type="InterPro" id="IPR014756">
    <property type="entry name" value="Ig_E-set"/>
</dbReference>
<keyword evidence="4" id="KW-1185">Reference proteome</keyword>
<proteinExistence type="predicted"/>
<dbReference type="Proteomes" id="UP000015354">
    <property type="component" value="Unassembled WGS sequence"/>
</dbReference>